<proteinExistence type="inferred from homology"/>
<keyword evidence="5 6" id="KW-0472">Membrane</keyword>
<gene>
    <name evidence="7" type="ORF">CXB77_06935</name>
</gene>
<evidence type="ECO:0000256" key="6">
    <source>
        <dbReference type="SAM" id="Phobius"/>
    </source>
</evidence>
<feature type="transmembrane region" description="Helical" evidence="6">
    <location>
        <begin position="145"/>
        <end position="165"/>
    </location>
</feature>
<evidence type="ECO:0000313" key="8">
    <source>
        <dbReference type="Proteomes" id="UP000239936"/>
    </source>
</evidence>
<dbReference type="Proteomes" id="UP000239936">
    <property type="component" value="Unassembled WGS sequence"/>
</dbReference>
<evidence type="ECO:0000256" key="2">
    <source>
        <dbReference type="ARBA" id="ARBA00008130"/>
    </source>
</evidence>
<feature type="transmembrane region" description="Helical" evidence="6">
    <location>
        <begin position="186"/>
        <end position="209"/>
    </location>
</feature>
<keyword evidence="4 6" id="KW-1133">Transmembrane helix</keyword>
<keyword evidence="3 6" id="KW-0812">Transmembrane</keyword>
<dbReference type="RefSeq" id="WP_105073316.1">
    <property type="nucleotide sequence ID" value="NZ_JAFLKP010000342.1"/>
</dbReference>
<dbReference type="OrthoDB" id="30586at2"/>
<evidence type="ECO:0008006" key="9">
    <source>
        <dbReference type="Google" id="ProtNLM"/>
    </source>
</evidence>
<evidence type="ECO:0000256" key="3">
    <source>
        <dbReference type="ARBA" id="ARBA00022692"/>
    </source>
</evidence>
<comment type="caution">
    <text evidence="7">The sequence shown here is derived from an EMBL/GenBank/DDBJ whole genome shotgun (WGS) entry which is preliminary data.</text>
</comment>
<dbReference type="AlphaFoldDB" id="A0A2S7XS63"/>
<dbReference type="EMBL" id="PPGH01000034">
    <property type="protein sequence ID" value="PQJ96555.1"/>
    <property type="molecule type" value="Genomic_DNA"/>
</dbReference>
<dbReference type="SUPFAM" id="SSF81321">
    <property type="entry name" value="Family A G protein-coupled receptor-like"/>
    <property type="match status" value="1"/>
</dbReference>
<keyword evidence="8" id="KW-1185">Reference proteome</keyword>
<feature type="transmembrane region" description="Helical" evidence="6">
    <location>
        <begin position="115"/>
        <end position="133"/>
    </location>
</feature>
<evidence type="ECO:0000256" key="5">
    <source>
        <dbReference type="ARBA" id="ARBA00023136"/>
    </source>
</evidence>
<dbReference type="InterPro" id="IPR001425">
    <property type="entry name" value="Arc/bac/fun_rhodopsins"/>
</dbReference>
<evidence type="ECO:0000256" key="4">
    <source>
        <dbReference type="ARBA" id="ARBA00022989"/>
    </source>
</evidence>
<name>A0A2S7XS63_9GAMM</name>
<dbReference type="Gene3D" id="1.20.1070.10">
    <property type="entry name" value="Rhodopsin 7-helix transmembrane proteins"/>
    <property type="match status" value="1"/>
</dbReference>
<dbReference type="GO" id="GO:0016020">
    <property type="term" value="C:membrane"/>
    <property type="evidence" value="ECO:0007669"/>
    <property type="project" value="UniProtKB-SubCell"/>
</dbReference>
<evidence type="ECO:0000313" key="7">
    <source>
        <dbReference type="EMBL" id="PQJ96555.1"/>
    </source>
</evidence>
<protein>
    <recommendedName>
        <fullName evidence="9">Rhodopsin</fullName>
    </recommendedName>
</protein>
<sequence length="252" mass="28051">MTTLFNLTYFSFLVCGIAGLGAVLYFFTQIPQLTGQLKLLAFLNVGICAVSSILHFYFFSQLQSFAAGATGVAEMTAAISSLPLALRYAYWLITTMVLISMFPLLMGLERVGMQFLRVLLLTDAGMILTGYLGENSTLAHVGEGLPFLGLFWFTISGLLFSYLTFSIFKVLRQLSVNDMGTTQRDALAYMFFFFLIGWMIFPAGFFYAIVFDPDVGVVLRELTVNIGDIVNKVIWGMLVVYTAVEIQNHQET</sequence>
<reference evidence="7 8" key="1">
    <citation type="submission" date="2018-01" db="EMBL/GenBank/DDBJ databases">
        <title>The complete genome sequence of Chromatium okenii LaCa, a purple sulfur bacterium with a turbulent life.</title>
        <authorList>
            <person name="Luedin S.M."/>
            <person name="Liechti N."/>
            <person name="Storelli N."/>
            <person name="Danza F."/>
            <person name="Wittwer M."/>
            <person name="Pothier J.F."/>
            <person name="Tonolla M.A."/>
        </authorList>
    </citation>
    <scope>NUCLEOTIDE SEQUENCE [LARGE SCALE GENOMIC DNA]</scope>
    <source>
        <strain evidence="7 8">LaCa</strain>
    </source>
</reference>
<evidence type="ECO:0000256" key="1">
    <source>
        <dbReference type="ARBA" id="ARBA00004141"/>
    </source>
</evidence>
<comment type="similarity">
    <text evidence="2">Belongs to the archaeal/bacterial/fungal opsin family.</text>
</comment>
<organism evidence="7 8">
    <name type="scientific">Chromatium okenii</name>
    <dbReference type="NCBI Taxonomy" id="61644"/>
    <lineage>
        <taxon>Bacteria</taxon>
        <taxon>Pseudomonadati</taxon>
        <taxon>Pseudomonadota</taxon>
        <taxon>Gammaproteobacteria</taxon>
        <taxon>Chromatiales</taxon>
        <taxon>Chromatiaceae</taxon>
        <taxon>Chromatium</taxon>
    </lineage>
</organism>
<feature type="transmembrane region" description="Helical" evidence="6">
    <location>
        <begin position="39"/>
        <end position="58"/>
    </location>
</feature>
<accession>A0A2S7XS63</accession>
<feature type="transmembrane region" description="Helical" evidence="6">
    <location>
        <begin position="6"/>
        <end position="27"/>
    </location>
</feature>
<comment type="subcellular location">
    <subcellularLocation>
        <location evidence="1">Membrane</location>
        <topology evidence="1">Multi-pass membrane protein</topology>
    </subcellularLocation>
</comment>
<feature type="transmembrane region" description="Helical" evidence="6">
    <location>
        <begin position="88"/>
        <end position="108"/>
    </location>
</feature>
<dbReference type="Pfam" id="PF01036">
    <property type="entry name" value="Bac_rhodopsin"/>
    <property type="match status" value="1"/>
</dbReference>